<dbReference type="InterPro" id="IPR003594">
    <property type="entry name" value="HATPase_dom"/>
</dbReference>
<evidence type="ECO:0000256" key="10">
    <source>
        <dbReference type="ARBA" id="ARBA00022989"/>
    </source>
</evidence>
<dbReference type="Pfam" id="PF00672">
    <property type="entry name" value="HAMP"/>
    <property type="match status" value="1"/>
</dbReference>
<keyword evidence="5" id="KW-0808">Transferase</keyword>
<dbReference type="Pfam" id="PF02518">
    <property type="entry name" value="HATPase_c"/>
    <property type="match status" value="1"/>
</dbReference>
<dbReference type="PANTHER" id="PTHR24421">
    <property type="entry name" value="NITRATE/NITRITE SENSOR PROTEIN NARX-RELATED"/>
    <property type="match status" value="1"/>
</dbReference>
<keyword evidence="9" id="KW-0067">ATP-binding</keyword>
<proteinExistence type="predicted"/>
<dbReference type="InterPro" id="IPR050482">
    <property type="entry name" value="Sensor_HK_TwoCompSys"/>
</dbReference>
<evidence type="ECO:0000256" key="6">
    <source>
        <dbReference type="ARBA" id="ARBA00022692"/>
    </source>
</evidence>
<dbReference type="SMART" id="SM00304">
    <property type="entry name" value="HAMP"/>
    <property type="match status" value="1"/>
</dbReference>
<reference evidence="14" key="1">
    <citation type="submission" date="2020-02" db="EMBL/GenBank/DDBJ databases">
        <authorList>
            <person name="Meier V. D."/>
        </authorList>
    </citation>
    <scope>NUCLEOTIDE SEQUENCE</scope>
    <source>
        <strain evidence="14">AVDCRST_MAG61</strain>
    </source>
</reference>
<evidence type="ECO:0000259" key="13">
    <source>
        <dbReference type="PROSITE" id="PS50885"/>
    </source>
</evidence>
<dbReference type="CDD" id="cd16917">
    <property type="entry name" value="HATPase_UhpB-NarQ-NarX-like"/>
    <property type="match status" value="1"/>
</dbReference>
<evidence type="ECO:0000313" key="14">
    <source>
        <dbReference type="EMBL" id="CAA9316997.1"/>
    </source>
</evidence>
<dbReference type="Gene3D" id="6.10.340.10">
    <property type="match status" value="1"/>
</dbReference>
<sequence length="330" mass="35289">MPHVGTVSSFSSLPLYWRVCLINVTVFLLGTVVLVVSPATVSPHTSLRELGVLAVGLLAIMVANALLLRSSLLPVDRLIAQMHRLDLDRLDQRLPETRDGSVQQLVASFNAMTARLQLERARSNAQALAAQEAERHRIAQELHDEIGQGLTVVLLGLERSAASAPPELEPELRLLQESARASLQEVREVARRLRPGVLQDLGLVSALAALATDFATHTGAVVHRRFDADLPSLSGEQELVVYRVAQEALTNIARHADARSVQLALTADRLGVELTVADDGRGLGPGPDGAGLRGMRERALLVGGQLSVRSLPGGGAEVRLRVPLRAGVAA</sequence>
<dbReference type="Gene3D" id="1.20.5.1930">
    <property type="match status" value="1"/>
</dbReference>
<dbReference type="InterPro" id="IPR003660">
    <property type="entry name" value="HAMP_dom"/>
</dbReference>
<comment type="subcellular location">
    <subcellularLocation>
        <location evidence="2">Membrane</location>
    </subcellularLocation>
</comment>
<dbReference type="PANTHER" id="PTHR24421:SF10">
    <property type="entry name" value="NITRATE_NITRITE SENSOR PROTEIN NARQ"/>
    <property type="match status" value="1"/>
</dbReference>
<keyword evidence="12" id="KW-0472">Membrane</keyword>
<dbReference type="Gene3D" id="3.30.565.10">
    <property type="entry name" value="Histidine kinase-like ATPase, C-terminal domain"/>
    <property type="match status" value="1"/>
</dbReference>
<evidence type="ECO:0000256" key="3">
    <source>
        <dbReference type="ARBA" id="ARBA00012438"/>
    </source>
</evidence>
<dbReference type="InterPro" id="IPR036890">
    <property type="entry name" value="HATPase_C_sf"/>
</dbReference>
<dbReference type="GO" id="GO:0046983">
    <property type="term" value="F:protein dimerization activity"/>
    <property type="evidence" value="ECO:0007669"/>
    <property type="project" value="InterPro"/>
</dbReference>
<keyword evidence="11" id="KW-0902">Two-component regulatory system</keyword>
<dbReference type="SUPFAM" id="SSF55874">
    <property type="entry name" value="ATPase domain of HSP90 chaperone/DNA topoisomerase II/histidine kinase"/>
    <property type="match status" value="1"/>
</dbReference>
<keyword evidence="7" id="KW-0547">Nucleotide-binding</keyword>
<gene>
    <name evidence="14" type="ORF">AVDCRST_MAG61-2093</name>
</gene>
<keyword evidence="4" id="KW-0597">Phosphoprotein</keyword>
<evidence type="ECO:0000256" key="11">
    <source>
        <dbReference type="ARBA" id="ARBA00023012"/>
    </source>
</evidence>
<accession>A0A6J4L1M3</accession>
<evidence type="ECO:0000256" key="9">
    <source>
        <dbReference type="ARBA" id="ARBA00022840"/>
    </source>
</evidence>
<evidence type="ECO:0000256" key="7">
    <source>
        <dbReference type="ARBA" id="ARBA00022741"/>
    </source>
</evidence>
<keyword evidence="10 12" id="KW-1133">Transmembrane helix</keyword>
<name>A0A6J4L1M3_9ACTN</name>
<protein>
    <recommendedName>
        <fullName evidence="3">histidine kinase</fullName>
        <ecNumber evidence="3">2.7.13.3</ecNumber>
    </recommendedName>
</protein>
<keyword evidence="6 12" id="KW-0812">Transmembrane</keyword>
<evidence type="ECO:0000256" key="1">
    <source>
        <dbReference type="ARBA" id="ARBA00000085"/>
    </source>
</evidence>
<dbReference type="SMART" id="SM00387">
    <property type="entry name" value="HATPase_c"/>
    <property type="match status" value="1"/>
</dbReference>
<keyword evidence="8 14" id="KW-0418">Kinase</keyword>
<comment type="catalytic activity">
    <reaction evidence="1">
        <text>ATP + protein L-histidine = ADP + protein N-phospho-L-histidine.</text>
        <dbReference type="EC" id="2.7.13.3"/>
    </reaction>
</comment>
<evidence type="ECO:0000256" key="4">
    <source>
        <dbReference type="ARBA" id="ARBA00022553"/>
    </source>
</evidence>
<dbReference type="EC" id="2.7.13.3" evidence="3"/>
<dbReference type="Pfam" id="PF07730">
    <property type="entry name" value="HisKA_3"/>
    <property type="match status" value="1"/>
</dbReference>
<evidence type="ECO:0000256" key="2">
    <source>
        <dbReference type="ARBA" id="ARBA00004370"/>
    </source>
</evidence>
<dbReference type="GO" id="GO:0016020">
    <property type="term" value="C:membrane"/>
    <property type="evidence" value="ECO:0007669"/>
    <property type="project" value="UniProtKB-SubCell"/>
</dbReference>
<dbReference type="PROSITE" id="PS50885">
    <property type="entry name" value="HAMP"/>
    <property type="match status" value="1"/>
</dbReference>
<dbReference type="EMBL" id="CADCTT010000270">
    <property type="protein sequence ID" value="CAA9316997.1"/>
    <property type="molecule type" value="Genomic_DNA"/>
</dbReference>
<evidence type="ECO:0000256" key="5">
    <source>
        <dbReference type="ARBA" id="ARBA00022679"/>
    </source>
</evidence>
<dbReference type="InterPro" id="IPR011712">
    <property type="entry name" value="Sig_transdc_His_kin_sub3_dim/P"/>
</dbReference>
<dbReference type="GO" id="GO:0000155">
    <property type="term" value="F:phosphorelay sensor kinase activity"/>
    <property type="evidence" value="ECO:0007669"/>
    <property type="project" value="InterPro"/>
</dbReference>
<dbReference type="GO" id="GO:0005524">
    <property type="term" value="F:ATP binding"/>
    <property type="evidence" value="ECO:0007669"/>
    <property type="project" value="UniProtKB-KW"/>
</dbReference>
<feature type="transmembrane region" description="Helical" evidence="12">
    <location>
        <begin position="50"/>
        <end position="68"/>
    </location>
</feature>
<dbReference type="AlphaFoldDB" id="A0A6J4L1M3"/>
<organism evidence="14">
    <name type="scientific">uncultured Friedmanniella sp</name>
    <dbReference type="NCBI Taxonomy" id="335381"/>
    <lineage>
        <taxon>Bacteria</taxon>
        <taxon>Bacillati</taxon>
        <taxon>Actinomycetota</taxon>
        <taxon>Actinomycetes</taxon>
        <taxon>Propionibacteriales</taxon>
        <taxon>Nocardioidaceae</taxon>
        <taxon>Friedmanniella</taxon>
        <taxon>environmental samples</taxon>
    </lineage>
</organism>
<evidence type="ECO:0000256" key="12">
    <source>
        <dbReference type="SAM" id="Phobius"/>
    </source>
</evidence>
<feature type="domain" description="HAMP" evidence="13">
    <location>
        <begin position="69"/>
        <end position="121"/>
    </location>
</feature>
<feature type="transmembrane region" description="Helical" evidence="12">
    <location>
        <begin position="15"/>
        <end position="38"/>
    </location>
</feature>
<dbReference type="CDD" id="cd06225">
    <property type="entry name" value="HAMP"/>
    <property type="match status" value="1"/>
</dbReference>
<evidence type="ECO:0000256" key="8">
    <source>
        <dbReference type="ARBA" id="ARBA00022777"/>
    </source>
</evidence>